<feature type="region of interest" description="Disordered" evidence="1">
    <location>
        <begin position="312"/>
        <end position="384"/>
    </location>
</feature>
<reference evidence="2 3" key="1">
    <citation type="journal article" date="2023" name="Plants (Basel)">
        <title>Bridging the Gap: Combining Genomics and Transcriptomics Approaches to Understand Stylosanthes scabra, an Orphan Legume from the Brazilian Caatinga.</title>
        <authorList>
            <person name="Ferreira-Neto J.R.C."/>
            <person name="da Silva M.D."/>
            <person name="Binneck E."/>
            <person name="de Melo N.F."/>
            <person name="da Silva R.H."/>
            <person name="de Melo A.L.T.M."/>
            <person name="Pandolfi V."/>
            <person name="Bustamante F.O."/>
            <person name="Brasileiro-Vidal A.C."/>
            <person name="Benko-Iseppon A.M."/>
        </authorList>
    </citation>
    <scope>NUCLEOTIDE SEQUENCE [LARGE SCALE GENOMIC DNA]</scope>
    <source>
        <tissue evidence="2">Leaves</tissue>
    </source>
</reference>
<protein>
    <submittedName>
        <fullName evidence="2">Uncharacterized protein</fullName>
    </submittedName>
</protein>
<evidence type="ECO:0000256" key="1">
    <source>
        <dbReference type="SAM" id="MobiDB-lite"/>
    </source>
</evidence>
<proteinExistence type="predicted"/>
<gene>
    <name evidence="2" type="ORF">PIB30_043584</name>
</gene>
<comment type="caution">
    <text evidence="2">The sequence shown here is derived from an EMBL/GenBank/DDBJ whole genome shotgun (WGS) entry which is preliminary data.</text>
</comment>
<organism evidence="2 3">
    <name type="scientific">Stylosanthes scabra</name>
    <dbReference type="NCBI Taxonomy" id="79078"/>
    <lineage>
        <taxon>Eukaryota</taxon>
        <taxon>Viridiplantae</taxon>
        <taxon>Streptophyta</taxon>
        <taxon>Embryophyta</taxon>
        <taxon>Tracheophyta</taxon>
        <taxon>Spermatophyta</taxon>
        <taxon>Magnoliopsida</taxon>
        <taxon>eudicotyledons</taxon>
        <taxon>Gunneridae</taxon>
        <taxon>Pentapetalae</taxon>
        <taxon>rosids</taxon>
        <taxon>fabids</taxon>
        <taxon>Fabales</taxon>
        <taxon>Fabaceae</taxon>
        <taxon>Papilionoideae</taxon>
        <taxon>50 kb inversion clade</taxon>
        <taxon>dalbergioids sensu lato</taxon>
        <taxon>Dalbergieae</taxon>
        <taxon>Pterocarpus clade</taxon>
        <taxon>Stylosanthes</taxon>
    </lineage>
</organism>
<feature type="compositionally biased region" description="Low complexity" evidence="1">
    <location>
        <begin position="353"/>
        <end position="366"/>
    </location>
</feature>
<evidence type="ECO:0000313" key="3">
    <source>
        <dbReference type="Proteomes" id="UP001341840"/>
    </source>
</evidence>
<dbReference type="Proteomes" id="UP001341840">
    <property type="component" value="Unassembled WGS sequence"/>
</dbReference>
<name>A0ABU6RFM0_9FABA</name>
<evidence type="ECO:0000313" key="2">
    <source>
        <dbReference type="EMBL" id="MED6122832.1"/>
    </source>
</evidence>
<dbReference type="EMBL" id="JASCZI010030463">
    <property type="protein sequence ID" value="MED6122832.1"/>
    <property type="molecule type" value="Genomic_DNA"/>
</dbReference>
<accession>A0ABU6RFM0</accession>
<sequence>MPSFCLRGDTAATSFFFQVLTRWRYLRRRHPRGGGNKAGVSNVAGASRIGASYVAGAGRIGAPTYGSLSQLHPLSPPHSTLLLLSLNLPFFSLNPKFSQLISCCYTQVPCHGSRAKSVGAARVSCVSACLAGAPDHVLFVRRGVPAGDAHLPHDPGWHSHKILIDGPHHALVYYRQFFDTLKPNGIVWTPYAGVNVPDFLHTEGRGLACYPRLLHSLVGCAHGAHSDRNTIEAPLTSTSEYMKWYRCNTRRWISRSSASLGQVVDMVEQLHISSSAPPPNFTLASVHQVTTAILEAFGEHDRTLLQQISQPAPPSQTLVQPPPEEVEQGGNRARRRRTGLAANRTRLRDDEPSSSSSHGTHSSTPAPTGPSPHPPRQHFPQHPFLYPGHIVYPIPLPHTGAAGSSSSSTTVPLFAPPFPFPYPYPAYQFPSPPPPS</sequence>
<keyword evidence="3" id="KW-1185">Reference proteome</keyword>